<proteinExistence type="predicted"/>
<feature type="region of interest" description="Disordered" evidence="1">
    <location>
        <begin position="58"/>
        <end position="92"/>
    </location>
</feature>
<organism evidence="2 3">
    <name type="scientific">Falsiroseomonas tokyonensis</name>
    <dbReference type="NCBI Taxonomy" id="430521"/>
    <lineage>
        <taxon>Bacteria</taxon>
        <taxon>Pseudomonadati</taxon>
        <taxon>Pseudomonadota</taxon>
        <taxon>Alphaproteobacteria</taxon>
        <taxon>Acetobacterales</taxon>
        <taxon>Roseomonadaceae</taxon>
        <taxon>Falsiroseomonas</taxon>
    </lineage>
</organism>
<name>A0ABV7C1N8_9PROT</name>
<evidence type="ECO:0000313" key="2">
    <source>
        <dbReference type="EMBL" id="MFC3002926.1"/>
    </source>
</evidence>
<evidence type="ECO:0000313" key="3">
    <source>
        <dbReference type="Proteomes" id="UP001595420"/>
    </source>
</evidence>
<sequence length="92" mass="10419">MTTRQSLIQQIDAFQRLHGLSDRQFSLMAIRDHKWLGRLRRGQVSLSSIERAEAFMRDHPAEPQPDAVQHAAAQAARRDPADLPTRHPVDAA</sequence>
<keyword evidence="3" id="KW-1185">Reference proteome</keyword>
<reference evidence="3" key="1">
    <citation type="journal article" date="2019" name="Int. J. Syst. Evol. Microbiol.">
        <title>The Global Catalogue of Microorganisms (GCM) 10K type strain sequencing project: providing services to taxonomists for standard genome sequencing and annotation.</title>
        <authorList>
            <consortium name="The Broad Institute Genomics Platform"/>
            <consortium name="The Broad Institute Genome Sequencing Center for Infectious Disease"/>
            <person name="Wu L."/>
            <person name="Ma J."/>
        </authorList>
    </citation>
    <scope>NUCLEOTIDE SEQUENCE [LARGE SCALE GENOMIC DNA]</scope>
    <source>
        <strain evidence="3">CGMCC 1.16855</strain>
    </source>
</reference>
<dbReference type="Proteomes" id="UP001595420">
    <property type="component" value="Unassembled WGS sequence"/>
</dbReference>
<feature type="compositionally biased region" description="Basic and acidic residues" evidence="1">
    <location>
        <begin position="76"/>
        <end position="92"/>
    </location>
</feature>
<gene>
    <name evidence="2" type="ORF">ACFOD3_23710</name>
</gene>
<evidence type="ECO:0000256" key="1">
    <source>
        <dbReference type="SAM" id="MobiDB-lite"/>
    </source>
</evidence>
<accession>A0ABV7C1N8</accession>
<feature type="compositionally biased region" description="Low complexity" evidence="1">
    <location>
        <begin position="64"/>
        <end position="75"/>
    </location>
</feature>
<comment type="caution">
    <text evidence="2">The sequence shown here is derived from an EMBL/GenBank/DDBJ whole genome shotgun (WGS) entry which is preliminary data.</text>
</comment>
<protein>
    <submittedName>
        <fullName evidence="2">Uncharacterized protein</fullName>
    </submittedName>
</protein>
<dbReference type="RefSeq" id="WP_216839194.1">
    <property type="nucleotide sequence ID" value="NZ_JAFNJS010000008.1"/>
</dbReference>
<dbReference type="EMBL" id="JBHRSB010000008">
    <property type="protein sequence ID" value="MFC3002926.1"/>
    <property type="molecule type" value="Genomic_DNA"/>
</dbReference>